<dbReference type="Pfam" id="PF04324">
    <property type="entry name" value="Fer2_BFD"/>
    <property type="match status" value="1"/>
</dbReference>
<keyword evidence="6" id="KW-0411">Iron-sulfur</keyword>
<evidence type="ECO:0000256" key="9">
    <source>
        <dbReference type="SAM" id="MobiDB-lite"/>
    </source>
</evidence>
<evidence type="ECO:0000256" key="5">
    <source>
        <dbReference type="ARBA" id="ARBA00023004"/>
    </source>
</evidence>
<evidence type="ECO:0000256" key="6">
    <source>
        <dbReference type="ARBA" id="ARBA00023014"/>
    </source>
</evidence>
<feature type="region of interest" description="Disordered" evidence="9">
    <location>
        <begin position="58"/>
        <end position="78"/>
    </location>
</feature>
<evidence type="ECO:0000259" key="10">
    <source>
        <dbReference type="Pfam" id="PF04324"/>
    </source>
</evidence>
<dbReference type="OrthoDB" id="9815350at2"/>
<dbReference type="InterPro" id="IPR007419">
    <property type="entry name" value="BFD-like_2Fe2S-bd_dom"/>
</dbReference>
<evidence type="ECO:0000313" key="11">
    <source>
        <dbReference type="EMBL" id="SEO54580.1"/>
    </source>
</evidence>
<evidence type="ECO:0000256" key="1">
    <source>
        <dbReference type="ARBA" id="ARBA00022448"/>
    </source>
</evidence>
<feature type="domain" description="BFD-like [2Fe-2S]-binding" evidence="10">
    <location>
        <begin position="2"/>
        <end position="51"/>
    </location>
</feature>
<protein>
    <recommendedName>
        <fullName evidence="7">Bacterioferritin-associated ferredoxin</fullName>
    </recommendedName>
</protein>
<dbReference type="Proteomes" id="UP000198960">
    <property type="component" value="Unassembled WGS sequence"/>
</dbReference>
<evidence type="ECO:0000256" key="3">
    <source>
        <dbReference type="ARBA" id="ARBA00022723"/>
    </source>
</evidence>
<dbReference type="InterPro" id="IPR041854">
    <property type="entry name" value="BFD-like_2Fe2S-bd_dom_sf"/>
</dbReference>
<dbReference type="GO" id="GO:0051537">
    <property type="term" value="F:2 iron, 2 sulfur cluster binding"/>
    <property type="evidence" value="ECO:0007669"/>
    <property type="project" value="UniProtKB-KW"/>
</dbReference>
<dbReference type="InterPro" id="IPR052371">
    <property type="entry name" value="BFD-associated_ferredoxin"/>
</dbReference>
<dbReference type="AlphaFoldDB" id="A0A1H8QK14"/>
<dbReference type="PANTHER" id="PTHR37424:SF1">
    <property type="entry name" value="BACTERIOFERRITIN-ASSOCIATED FERREDOXIN"/>
    <property type="match status" value="1"/>
</dbReference>
<organism evidence="11 12">
    <name type="scientific">Trujillonella endophytica</name>
    <dbReference type="NCBI Taxonomy" id="673521"/>
    <lineage>
        <taxon>Bacteria</taxon>
        <taxon>Bacillati</taxon>
        <taxon>Actinomycetota</taxon>
        <taxon>Actinomycetes</taxon>
        <taxon>Geodermatophilales</taxon>
        <taxon>Geodermatophilaceae</taxon>
        <taxon>Trujillonella</taxon>
    </lineage>
</organism>
<dbReference type="STRING" id="673521.SAMN05660991_00651"/>
<dbReference type="RefSeq" id="WP_091940152.1">
    <property type="nucleotide sequence ID" value="NZ_FOEE01000002.1"/>
</dbReference>
<evidence type="ECO:0000256" key="7">
    <source>
        <dbReference type="ARBA" id="ARBA00039386"/>
    </source>
</evidence>
<reference evidence="12" key="1">
    <citation type="submission" date="2016-10" db="EMBL/GenBank/DDBJ databases">
        <authorList>
            <person name="Varghese N."/>
            <person name="Submissions S."/>
        </authorList>
    </citation>
    <scope>NUCLEOTIDE SEQUENCE [LARGE SCALE GENOMIC DNA]</scope>
    <source>
        <strain evidence="12">DSM 45413</strain>
    </source>
</reference>
<accession>A0A1H8QK14</accession>
<comment type="similarity">
    <text evidence="8">Belongs to the Bfd family.</text>
</comment>
<keyword evidence="4" id="KW-0249">Electron transport</keyword>
<evidence type="ECO:0000313" key="12">
    <source>
        <dbReference type="Proteomes" id="UP000198960"/>
    </source>
</evidence>
<keyword evidence="2" id="KW-0001">2Fe-2S</keyword>
<keyword evidence="1" id="KW-0813">Transport</keyword>
<evidence type="ECO:0000256" key="4">
    <source>
        <dbReference type="ARBA" id="ARBA00022982"/>
    </source>
</evidence>
<dbReference type="PANTHER" id="PTHR37424">
    <property type="entry name" value="BACTERIOFERRITIN-ASSOCIATED FERREDOXIN"/>
    <property type="match status" value="1"/>
</dbReference>
<dbReference type="EMBL" id="FOEE01000002">
    <property type="protein sequence ID" value="SEO54580.1"/>
    <property type="molecule type" value="Genomic_DNA"/>
</dbReference>
<evidence type="ECO:0000256" key="8">
    <source>
        <dbReference type="ARBA" id="ARBA00046332"/>
    </source>
</evidence>
<keyword evidence="12" id="KW-1185">Reference proteome</keyword>
<keyword evidence="3" id="KW-0479">Metal-binding</keyword>
<proteinExistence type="inferred from homology"/>
<dbReference type="GO" id="GO:0046872">
    <property type="term" value="F:metal ion binding"/>
    <property type="evidence" value="ECO:0007669"/>
    <property type="project" value="UniProtKB-KW"/>
</dbReference>
<gene>
    <name evidence="11" type="ORF">SAMN05660991_00651</name>
</gene>
<sequence length="78" mass="8075">MYICICRAVSSTTVRQVIAEGARTVREVADACGAGTDCGRCAVHVRALLEERHGPRLRGRLAGATTADRAPGPGAPDG</sequence>
<dbReference type="Gene3D" id="1.10.10.1100">
    <property type="entry name" value="BFD-like [2Fe-2S]-binding domain"/>
    <property type="match status" value="1"/>
</dbReference>
<evidence type="ECO:0000256" key="2">
    <source>
        <dbReference type="ARBA" id="ARBA00022714"/>
    </source>
</evidence>
<keyword evidence="5" id="KW-0408">Iron</keyword>
<name>A0A1H8QK14_9ACTN</name>